<protein>
    <recommendedName>
        <fullName evidence="4">CDT1 Geminin-binding domain-containing protein</fullName>
    </recommendedName>
</protein>
<feature type="domain" description="CDT1 Geminin-binding" evidence="4">
    <location>
        <begin position="357"/>
        <end position="535"/>
    </location>
</feature>
<feature type="region of interest" description="Disordered" evidence="3">
    <location>
        <begin position="569"/>
        <end position="608"/>
    </location>
</feature>
<dbReference type="SMART" id="SM01075">
    <property type="entry name" value="CDT1"/>
    <property type="match status" value="1"/>
</dbReference>
<proteinExistence type="inferred from homology"/>
<dbReference type="CDD" id="cd08767">
    <property type="entry name" value="Cdt1_c"/>
    <property type="match status" value="1"/>
</dbReference>
<accession>A0A8K0K1P5</accession>
<dbReference type="AlphaFoldDB" id="A0A8K0K1P5"/>
<feature type="region of interest" description="Disordered" evidence="3">
    <location>
        <begin position="205"/>
        <end position="236"/>
    </location>
</feature>
<dbReference type="InterPro" id="IPR045173">
    <property type="entry name" value="Cdt1"/>
</dbReference>
<dbReference type="GO" id="GO:0000278">
    <property type="term" value="P:mitotic cell cycle"/>
    <property type="evidence" value="ECO:0007669"/>
    <property type="project" value="TreeGrafter"/>
</dbReference>
<keyword evidence="2" id="KW-0131">Cell cycle</keyword>
<dbReference type="GO" id="GO:0071163">
    <property type="term" value="P:DNA replication preinitiation complex assembly"/>
    <property type="evidence" value="ECO:0007669"/>
    <property type="project" value="InterPro"/>
</dbReference>
<organism evidence="5 6">
    <name type="scientific">Ladona fulva</name>
    <name type="common">Scarce chaser dragonfly</name>
    <name type="synonym">Libellula fulva</name>
    <dbReference type="NCBI Taxonomy" id="123851"/>
    <lineage>
        <taxon>Eukaryota</taxon>
        <taxon>Metazoa</taxon>
        <taxon>Ecdysozoa</taxon>
        <taxon>Arthropoda</taxon>
        <taxon>Hexapoda</taxon>
        <taxon>Insecta</taxon>
        <taxon>Pterygota</taxon>
        <taxon>Palaeoptera</taxon>
        <taxon>Odonata</taxon>
        <taxon>Epiprocta</taxon>
        <taxon>Anisoptera</taxon>
        <taxon>Libelluloidea</taxon>
        <taxon>Libellulidae</taxon>
        <taxon>Ladona</taxon>
    </lineage>
</organism>
<reference evidence="5" key="1">
    <citation type="submission" date="2013-04" db="EMBL/GenBank/DDBJ databases">
        <authorList>
            <person name="Qu J."/>
            <person name="Murali S.C."/>
            <person name="Bandaranaike D."/>
            <person name="Bellair M."/>
            <person name="Blankenburg K."/>
            <person name="Chao H."/>
            <person name="Dinh H."/>
            <person name="Doddapaneni H."/>
            <person name="Downs B."/>
            <person name="Dugan-Rocha S."/>
            <person name="Elkadiri S."/>
            <person name="Gnanaolivu R.D."/>
            <person name="Hernandez B."/>
            <person name="Javaid M."/>
            <person name="Jayaseelan J.C."/>
            <person name="Lee S."/>
            <person name="Li M."/>
            <person name="Ming W."/>
            <person name="Munidasa M."/>
            <person name="Muniz J."/>
            <person name="Nguyen L."/>
            <person name="Ongeri F."/>
            <person name="Osuji N."/>
            <person name="Pu L.-L."/>
            <person name="Puazo M."/>
            <person name="Qu C."/>
            <person name="Quiroz J."/>
            <person name="Raj R."/>
            <person name="Weissenberger G."/>
            <person name="Xin Y."/>
            <person name="Zou X."/>
            <person name="Han Y."/>
            <person name="Richards S."/>
            <person name="Worley K."/>
            <person name="Muzny D."/>
            <person name="Gibbs R."/>
        </authorList>
    </citation>
    <scope>NUCLEOTIDE SEQUENCE</scope>
    <source>
        <strain evidence="5">Sampled in the wild</strain>
    </source>
</reference>
<evidence type="ECO:0000313" key="6">
    <source>
        <dbReference type="Proteomes" id="UP000792457"/>
    </source>
</evidence>
<evidence type="ECO:0000313" key="5">
    <source>
        <dbReference type="EMBL" id="KAG8226343.1"/>
    </source>
</evidence>
<dbReference type="PANTHER" id="PTHR28637">
    <property type="entry name" value="DNA REPLICATION FACTOR CDT1"/>
    <property type="match status" value="1"/>
</dbReference>
<dbReference type="InterPro" id="IPR014939">
    <property type="entry name" value="CDT1_Gemini-bd-like"/>
</dbReference>
<dbReference type="Pfam" id="PF16679">
    <property type="entry name" value="CDT1_C"/>
    <property type="match status" value="1"/>
</dbReference>
<dbReference type="CDD" id="cd08674">
    <property type="entry name" value="Cdt1_m"/>
    <property type="match status" value="1"/>
</dbReference>
<dbReference type="InterPro" id="IPR032054">
    <property type="entry name" value="Cdt1_C"/>
</dbReference>
<dbReference type="InterPro" id="IPR038090">
    <property type="entry name" value="Cdt1_C_WH_dom_sf"/>
</dbReference>
<feature type="region of interest" description="Disordered" evidence="3">
    <location>
        <begin position="527"/>
        <end position="547"/>
    </location>
</feature>
<keyword evidence="6" id="KW-1185">Reference proteome</keyword>
<dbReference type="Pfam" id="PF08839">
    <property type="entry name" value="CDT1"/>
    <property type="match status" value="1"/>
</dbReference>
<dbReference type="OrthoDB" id="341730at2759"/>
<feature type="region of interest" description="Disordered" evidence="3">
    <location>
        <begin position="132"/>
        <end position="185"/>
    </location>
</feature>
<dbReference type="GO" id="GO:0000076">
    <property type="term" value="P:DNA replication checkpoint signaling"/>
    <property type="evidence" value="ECO:0007669"/>
    <property type="project" value="TreeGrafter"/>
</dbReference>
<dbReference type="GO" id="GO:0070182">
    <property type="term" value="F:DNA polymerase binding"/>
    <property type="evidence" value="ECO:0007669"/>
    <property type="project" value="TreeGrafter"/>
</dbReference>
<comment type="similarity">
    <text evidence="1">Belongs to the Cdt1 family.</text>
</comment>
<dbReference type="GO" id="GO:0030174">
    <property type="term" value="P:regulation of DNA-templated DNA replication initiation"/>
    <property type="evidence" value="ECO:0007669"/>
    <property type="project" value="InterPro"/>
</dbReference>
<dbReference type="Proteomes" id="UP000792457">
    <property type="component" value="Unassembled WGS sequence"/>
</dbReference>
<dbReference type="GO" id="GO:0003677">
    <property type="term" value="F:DNA binding"/>
    <property type="evidence" value="ECO:0007669"/>
    <property type="project" value="InterPro"/>
</dbReference>
<comment type="caution">
    <text evidence="5">The sequence shown here is derived from an EMBL/GenBank/DDBJ whole genome shotgun (WGS) entry which is preliminary data.</text>
</comment>
<dbReference type="InterPro" id="IPR036390">
    <property type="entry name" value="WH_DNA-bd_sf"/>
</dbReference>
<feature type="compositionally biased region" description="Basic and acidic residues" evidence="3">
    <location>
        <begin position="152"/>
        <end position="172"/>
    </location>
</feature>
<feature type="compositionally biased region" description="Polar residues" evidence="3">
    <location>
        <begin position="225"/>
        <end position="236"/>
    </location>
</feature>
<evidence type="ECO:0000256" key="2">
    <source>
        <dbReference type="ARBA" id="ARBA00023306"/>
    </source>
</evidence>
<feature type="compositionally biased region" description="Polar residues" evidence="3">
    <location>
        <begin position="209"/>
        <end position="218"/>
    </location>
</feature>
<name>A0A8K0K1P5_LADFU</name>
<evidence type="ECO:0000256" key="1">
    <source>
        <dbReference type="ARBA" id="ARBA00008356"/>
    </source>
</evidence>
<sequence length="735" mass="82135">MSTQSTLTTFYSARKRSSIDEIKKHAKVRIIDDCNSDQRIFERTEEQGTVLLLQKTREIVASNVSEGVSINIQKSGGSKPFVATLKSTKKSRIKLDVPKGKGKTTKSICKSRQKSLKDVFANLDARNKEISNLEERPVEIQNPTKEPVSEADPSKDDAVQGEQKNDNIEKQSKSPRKRTVTFEKKGTLSPVKVNDSKRSLFEAAIGRENANSAKGSNSESHEKNNQASAASGSLTKMSRKELSLGEIRGRIIKSPRLTELRESIARISSCAAKIREADREKDSGAALSLQKFQSIEFEIPVVCSPKKNMLASPCKSPPASPIPAYQRYAHLTSPIRMPVSPSKAPFVSPSKSSPLVLPYQYRCLAEVFRCVDVVSAMMMNRKELITFSKLRSAVQEMMRRTMTDRHLGQIKKVFPDAFEFYYTKVNQLTVSSVRSERYELVIKPVLKSKDEEVSDKSRDDTTKSDGKVNCMTPSVLLERRHTFHRNLLEIVKDHHEEFLHSLEPPIAVPREKLTRWHPSFEVDILPEVEPSDMPQPPDAPEKCSSAKDVLSKARNLFGCNTRMEKALQKVSMGDSKGTQEKVDEGSNPSTSTASDESAPPTNPALKGIPLALLKKVRERQAAKAMMAMTMSPADEMKAVRLSRLPELARILRGIFVSERKGVLSLEHVIKKLGDSYRGNLKPSELEDHVRLLETSVPGWTSIFSIRHCHYVKLAKDAELSRVISKLEKLANEAKG</sequence>
<dbReference type="SUPFAM" id="SSF46785">
    <property type="entry name" value="Winged helix' DNA-binding domain"/>
    <property type="match status" value="1"/>
</dbReference>
<dbReference type="Gene3D" id="1.10.10.1420">
    <property type="entry name" value="DNA replication factor Cdt1, C-terminal WH domain"/>
    <property type="match status" value="1"/>
</dbReference>
<dbReference type="PANTHER" id="PTHR28637:SF1">
    <property type="entry name" value="DNA REPLICATION FACTOR CDT1"/>
    <property type="match status" value="1"/>
</dbReference>
<evidence type="ECO:0000256" key="3">
    <source>
        <dbReference type="SAM" id="MobiDB-lite"/>
    </source>
</evidence>
<dbReference type="GO" id="GO:0005634">
    <property type="term" value="C:nucleus"/>
    <property type="evidence" value="ECO:0007669"/>
    <property type="project" value="TreeGrafter"/>
</dbReference>
<dbReference type="EMBL" id="KZ308276">
    <property type="protein sequence ID" value="KAG8226343.1"/>
    <property type="molecule type" value="Genomic_DNA"/>
</dbReference>
<reference evidence="5" key="2">
    <citation type="submission" date="2017-10" db="EMBL/GenBank/DDBJ databases">
        <title>Ladona fulva Genome sequencing and assembly.</title>
        <authorList>
            <person name="Murali S."/>
            <person name="Richards S."/>
            <person name="Bandaranaike D."/>
            <person name="Bellair M."/>
            <person name="Blankenburg K."/>
            <person name="Chao H."/>
            <person name="Dinh H."/>
            <person name="Doddapaneni H."/>
            <person name="Dugan-Rocha S."/>
            <person name="Elkadiri S."/>
            <person name="Gnanaolivu R."/>
            <person name="Hernandez B."/>
            <person name="Skinner E."/>
            <person name="Javaid M."/>
            <person name="Lee S."/>
            <person name="Li M."/>
            <person name="Ming W."/>
            <person name="Munidasa M."/>
            <person name="Muniz J."/>
            <person name="Nguyen L."/>
            <person name="Hughes D."/>
            <person name="Osuji N."/>
            <person name="Pu L.-L."/>
            <person name="Puazo M."/>
            <person name="Qu C."/>
            <person name="Quiroz J."/>
            <person name="Raj R."/>
            <person name="Weissenberger G."/>
            <person name="Xin Y."/>
            <person name="Zou X."/>
            <person name="Han Y."/>
            <person name="Worley K."/>
            <person name="Muzny D."/>
            <person name="Gibbs R."/>
        </authorList>
    </citation>
    <scope>NUCLEOTIDE SEQUENCE</scope>
    <source>
        <strain evidence="5">Sampled in the wild</strain>
    </source>
</reference>
<evidence type="ECO:0000259" key="4">
    <source>
        <dbReference type="SMART" id="SM01075"/>
    </source>
</evidence>
<gene>
    <name evidence="5" type="ORF">J437_LFUL014586</name>
</gene>
<feature type="compositionally biased region" description="Polar residues" evidence="3">
    <location>
        <begin position="586"/>
        <end position="595"/>
    </location>
</feature>